<evidence type="ECO:0008006" key="4">
    <source>
        <dbReference type="Google" id="ProtNLM"/>
    </source>
</evidence>
<organism evidence="2 3">
    <name type="scientific">Trichoderma breve</name>
    <dbReference type="NCBI Taxonomy" id="2034170"/>
    <lineage>
        <taxon>Eukaryota</taxon>
        <taxon>Fungi</taxon>
        <taxon>Dikarya</taxon>
        <taxon>Ascomycota</taxon>
        <taxon>Pezizomycotina</taxon>
        <taxon>Sordariomycetes</taxon>
        <taxon>Hypocreomycetidae</taxon>
        <taxon>Hypocreales</taxon>
        <taxon>Hypocreaceae</taxon>
        <taxon>Trichoderma</taxon>
    </lineage>
</organism>
<dbReference type="SUPFAM" id="SSF52540">
    <property type="entry name" value="P-loop containing nucleoside triphosphate hydrolases"/>
    <property type="match status" value="2"/>
</dbReference>
<dbReference type="Proteomes" id="UP001140511">
    <property type="component" value="Unassembled WGS sequence"/>
</dbReference>
<evidence type="ECO:0000313" key="3">
    <source>
        <dbReference type="Proteomes" id="UP001140511"/>
    </source>
</evidence>
<keyword evidence="3" id="KW-1185">Reference proteome</keyword>
<feature type="region of interest" description="Disordered" evidence="1">
    <location>
        <begin position="841"/>
        <end position="922"/>
    </location>
</feature>
<proteinExistence type="predicted"/>
<dbReference type="InterPro" id="IPR027417">
    <property type="entry name" value="P-loop_NTPase"/>
</dbReference>
<accession>A0A9W9E848</accession>
<dbReference type="RefSeq" id="XP_056029118.1">
    <property type="nucleotide sequence ID" value="XM_056172260.1"/>
</dbReference>
<feature type="compositionally biased region" description="Acidic residues" evidence="1">
    <location>
        <begin position="855"/>
        <end position="873"/>
    </location>
</feature>
<feature type="compositionally biased region" description="Basic and acidic residues" evidence="1">
    <location>
        <begin position="893"/>
        <end position="909"/>
    </location>
</feature>
<evidence type="ECO:0000313" key="2">
    <source>
        <dbReference type="EMBL" id="KAJ4860062.1"/>
    </source>
</evidence>
<feature type="compositionally biased region" description="Polar residues" evidence="1">
    <location>
        <begin position="913"/>
        <end position="922"/>
    </location>
</feature>
<evidence type="ECO:0000256" key="1">
    <source>
        <dbReference type="SAM" id="MobiDB-lite"/>
    </source>
</evidence>
<gene>
    <name evidence="2" type="ORF">T069G_05050</name>
</gene>
<dbReference type="GeneID" id="80866948"/>
<dbReference type="EMBL" id="JAOPEN010000003">
    <property type="protein sequence ID" value="KAJ4860062.1"/>
    <property type="molecule type" value="Genomic_DNA"/>
</dbReference>
<dbReference type="Gene3D" id="3.40.50.300">
    <property type="entry name" value="P-loop containing nucleotide triphosphate hydrolases"/>
    <property type="match status" value="1"/>
</dbReference>
<feature type="compositionally biased region" description="Acidic residues" evidence="1">
    <location>
        <begin position="160"/>
        <end position="171"/>
    </location>
</feature>
<protein>
    <recommendedName>
        <fullName evidence="4">Helicase C-terminal domain-containing protein</fullName>
    </recommendedName>
</protein>
<reference evidence="2" key="1">
    <citation type="submission" date="2022-09" db="EMBL/GenBank/DDBJ databases">
        <title>Chromosome-level assembly of Trichoderma breve T069, a fungus used in development of biopesticide product.</title>
        <authorList>
            <person name="Lin R."/>
            <person name="Liu T."/>
        </authorList>
    </citation>
    <scope>NUCLEOTIDE SEQUENCE</scope>
    <source>
        <strain evidence="2">T069</strain>
    </source>
</reference>
<dbReference type="PANTHER" id="PTHR10799">
    <property type="entry name" value="SNF2/RAD54 HELICASE FAMILY"/>
    <property type="match status" value="1"/>
</dbReference>
<dbReference type="AlphaFoldDB" id="A0A9W9E848"/>
<name>A0A9W9E848_9HYPO</name>
<comment type="caution">
    <text evidence="2">The sequence shown here is derived from an EMBL/GenBank/DDBJ whole genome shotgun (WGS) entry which is preliminary data.</text>
</comment>
<sequence length="922" mass="105491">MIECKARDLEAKFATLSDDDDHEIFFPSIIINPPGTIHQTNAELKANFPGLKVLLYYGAKGQSRKFDSVKIVDKADFLKVLRKLSPTDPQSARTVIMTTYNTFHCREVIRTEKRFIFLDRKEKGPPKKRAKTAPPPKNHLITEEAILKRVRVTQDTDPDRESEDDGDDDYTPEQMLAFQAKRVQNSTKIRKYYKGDWEVENKRLHFLKDDEEGIPDGNLVEFRLAREALADIKWCFLIVDEAHNARRVNGIQPPPTGDIAIGYIQGLWHEDYKPDGKAIEWQDGDRTAAIFSEEFTTEYASEGWAQMEEFWKRTGVKIWQLNPALLGQAGRQSEWSSVFGQNVISVVLKTLSLHRTLHSRLILPGGQVCFPGAELLPMTIITEELNFDRSIRFRVQEHGRNCALKTFIAGPSNTLDNFSPSQGGLSSHNSQEGSLNFSAYREGILVAYDWRNMQILYSNVEKIFGNDPDGVLATLRKLRDGNVMTNSQKQRLQRRAAKDTMPTVGVEHVQKLLSHDNNQGLDYFFTRTCPDPYVLPLTDRAAWVHWLAGTNPMLARIFELCYRYVHEKKERVLVYVDTPWIQQMVYAALLMAGYKTLTVRSADKPAAKVEAVQKFSDPRSGAQVFVANINIMSTGVNLHHACCYGILATFHFNAKTIQQVHGRLNRLGQKKAVIWHNLKVKDSFHDHQERMLLTKWSRQLSAESNLPQWMNGALREVMLFELMRAHWNQPFNRYSWVIIAERDGKSMDYYSEEAIKLGYCCSLLAKLVLFDKKEDYWSENDDFIAIALLELAGSQELEQLEQWLKLDDQALRVALEMRLTKLIHVAKTNEANKEQIERFRDGVKERQAREPIQIIDEDGSDSEDPVEDEDAELDNEKEPETATDEEPNGPAGKDVEDGARELDNQEGRVDINTPPSNQEVGE</sequence>
<feature type="region of interest" description="Disordered" evidence="1">
    <location>
        <begin position="151"/>
        <end position="171"/>
    </location>
</feature>